<dbReference type="PANTHER" id="PTHR33608">
    <property type="entry name" value="BLL2464 PROTEIN"/>
    <property type="match status" value="1"/>
</dbReference>
<protein>
    <submittedName>
        <fullName evidence="3">DUF58 domain-containing protein</fullName>
    </submittedName>
</protein>
<dbReference type="EMBL" id="CP099489">
    <property type="protein sequence ID" value="USQ78944.1"/>
    <property type="molecule type" value="Genomic_DNA"/>
</dbReference>
<evidence type="ECO:0000259" key="2">
    <source>
        <dbReference type="Pfam" id="PF01882"/>
    </source>
</evidence>
<keyword evidence="4" id="KW-1185">Reference proteome</keyword>
<keyword evidence="1" id="KW-1133">Transmembrane helix</keyword>
<evidence type="ECO:0000313" key="3">
    <source>
        <dbReference type="EMBL" id="USQ78944.1"/>
    </source>
</evidence>
<evidence type="ECO:0000313" key="4">
    <source>
        <dbReference type="Proteomes" id="UP001056455"/>
    </source>
</evidence>
<dbReference type="InterPro" id="IPR002881">
    <property type="entry name" value="DUF58"/>
</dbReference>
<keyword evidence="1" id="KW-0472">Membrane</keyword>
<dbReference type="PANTHER" id="PTHR33608:SF14">
    <property type="entry name" value="POSSIBLE CONSERVED SECRETED PROTEIN"/>
    <property type="match status" value="1"/>
</dbReference>
<organism evidence="3 4">
    <name type="scientific">Ornithinimicrobium faecis</name>
    <dbReference type="NCBI Taxonomy" id="2934158"/>
    <lineage>
        <taxon>Bacteria</taxon>
        <taxon>Bacillati</taxon>
        <taxon>Actinomycetota</taxon>
        <taxon>Actinomycetes</taxon>
        <taxon>Micrococcales</taxon>
        <taxon>Ornithinimicrobiaceae</taxon>
        <taxon>Ornithinimicrobium</taxon>
    </lineage>
</organism>
<proteinExistence type="predicted"/>
<gene>
    <name evidence="3" type="ORF">NF556_15100</name>
</gene>
<dbReference type="Proteomes" id="UP001056455">
    <property type="component" value="Chromosome"/>
</dbReference>
<reference evidence="3" key="1">
    <citation type="submission" date="2022-06" db="EMBL/GenBank/DDBJ databases">
        <title>Ornithinimicrobium HY1793.</title>
        <authorList>
            <person name="Huang Y."/>
        </authorList>
    </citation>
    <scope>NUCLEOTIDE SEQUENCE</scope>
    <source>
        <strain evidence="3">HY1793</strain>
    </source>
</reference>
<sequence length="443" mass="48129">MTLKRQSAQTHPDNRWAITHAHARAVLVFAVAALTAVLAQRPDILLLGVPVGLIALWSVLSRPREVPSTRLVVPTGHLREGAWSRAVVGVSATPDTELVSTSLTHGTHIELDPERGARSHLVSSNDLEGQEIHVVTRVRAGRWGLRRIGPALVGATSPWGAFRWGPVPIEHQNIKVLPDPAVFDTSSPAPHPQGLVGQHRSRRPGEGSEFNTIRRFQWGDRLKRIHWGRSLRTGDLHVTSSFADQDTHVHIIVDAHYDLGASDHKEGLASSLDYSVRSAAAVAEHFLHQGDRVGLQVLSARTPLTLAPGSGRRHTQRVLEVLSLIQAQPQEQIDPRRLRHGVGPGALVVMISSLVSPAALAAAALLSHSGVQVVVIDALVDDVKPPGEQDDIAALAWRIRLIEREAEIRRVQTSGVPVVAWHGPGSLDQVLRSLARHRHGAAR</sequence>
<dbReference type="Pfam" id="PF01882">
    <property type="entry name" value="DUF58"/>
    <property type="match status" value="1"/>
</dbReference>
<keyword evidence="1" id="KW-0812">Transmembrane</keyword>
<dbReference type="RefSeq" id="WP_252591788.1">
    <property type="nucleotide sequence ID" value="NZ_CP099489.1"/>
</dbReference>
<feature type="transmembrane region" description="Helical" evidence="1">
    <location>
        <begin position="21"/>
        <end position="38"/>
    </location>
</feature>
<accession>A0ABY4YQH3</accession>
<feature type="domain" description="DUF58" evidence="2">
    <location>
        <begin position="213"/>
        <end position="376"/>
    </location>
</feature>
<name>A0ABY4YQH3_9MICO</name>
<evidence type="ECO:0000256" key="1">
    <source>
        <dbReference type="SAM" id="Phobius"/>
    </source>
</evidence>